<feature type="chain" id="PRO_5005298169" evidence="6">
    <location>
        <begin position="25"/>
        <end position="807"/>
    </location>
</feature>
<dbReference type="PANTHER" id="PTHR36108">
    <property type="entry name" value="COLOSSIN-B-RELATED"/>
    <property type="match status" value="1"/>
</dbReference>
<dbReference type="AlphaFoldDB" id="A0A0J8G5B8"/>
<proteinExistence type="inferred from homology"/>
<dbReference type="InterPro" id="IPR041033">
    <property type="entry name" value="SpaA_PFL_dom_1"/>
</dbReference>
<evidence type="ECO:0000256" key="4">
    <source>
        <dbReference type="SAM" id="MobiDB-lite"/>
    </source>
</evidence>
<keyword evidence="5" id="KW-1133">Transmembrane helix</keyword>
<feature type="region of interest" description="Disordered" evidence="4">
    <location>
        <begin position="739"/>
        <end position="776"/>
    </location>
</feature>
<dbReference type="RefSeq" id="WP_223196473.1">
    <property type="nucleotide sequence ID" value="NZ_KQ130624.1"/>
</dbReference>
<keyword evidence="5" id="KW-0472">Membrane</keyword>
<keyword evidence="9" id="KW-1185">Reference proteome</keyword>
<dbReference type="Gene3D" id="2.60.40.10">
    <property type="entry name" value="Immunoglobulins"/>
    <property type="match status" value="3"/>
</dbReference>
<gene>
    <name evidence="8" type="ORF">X560_2645</name>
</gene>
<dbReference type="EMBL" id="AZHO01000040">
    <property type="protein sequence ID" value="KMT57732.1"/>
    <property type="molecule type" value="Genomic_DNA"/>
</dbReference>
<dbReference type="InterPro" id="IPR013783">
    <property type="entry name" value="Ig-like_fold"/>
</dbReference>
<dbReference type="PATRIC" id="fig|1430899.3.peg.2696"/>
<keyword evidence="5" id="KW-0812">Transmembrane</keyword>
<dbReference type="SUPFAM" id="SSF49478">
    <property type="entry name" value="Cna protein B-type domain"/>
    <property type="match status" value="3"/>
</dbReference>
<keyword evidence="2" id="KW-0964">Secreted</keyword>
<keyword evidence="3 6" id="KW-0732">Signal</keyword>
<reference evidence="8 9" key="1">
    <citation type="journal article" date="2015" name="Genome Biol. Evol.">
        <title>Comparative Genomics of Listeria Sensu Lato: Genus-Wide Differences in Evolutionary Dynamics and the Progressive Gain of Complex, Potentially Pathogenicity-Related Traits through Lateral Gene Transfer.</title>
        <authorList>
            <person name="Chiara M."/>
            <person name="Caruso M."/>
            <person name="D'Erchia A.M."/>
            <person name="Manzari C."/>
            <person name="Fraccalvieri R."/>
            <person name="Goffredo E."/>
            <person name="Latorre L."/>
            <person name="Miccolupo A."/>
            <person name="Padalino I."/>
            <person name="Santagada G."/>
            <person name="Chiocco D."/>
            <person name="Pesole G."/>
            <person name="Horner D.S."/>
            <person name="Parisi A."/>
        </authorList>
    </citation>
    <scope>NUCLEOTIDE SEQUENCE [LARGE SCALE GENOMIC DNA]</scope>
    <source>
        <strain evidence="8 9">1991</strain>
    </source>
</reference>
<evidence type="ECO:0000256" key="3">
    <source>
        <dbReference type="ARBA" id="ARBA00022729"/>
    </source>
</evidence>
<feature type="compositionally biased region" description="Basic and acidic residues" evidence="4">
    <location>
        <begin position="741"/>
        <end position="755"/>
    </location>
</feature>
<feature type="transmembrane region" description="Helical" evidence="5">
    <location>
        <begin position="781"/>
        <end position="798"/>
    </location>
</feature>
<evidence type="ECO:0000256" key="6">
    <source>
        <dbReference type="SAM" id="SignalP"/>
    </source>
</evidence>
<feature type="signal peptide" evidence="6">
    <location>
        <begin position="1"/>
        <end position="24"/>
    </location>
</feature>
<comment type="similarity">
    <text evidence="1">Belongs to the serine-aspartate repeat-containing protein (SDr) family.</text>
</comment>
<feature type="domain" description="SpaA-like prealbumin fold" evidence="7">
    <location>
        <begin position="558"/>
        <end position="648"/>
    </location>
</feature>
<evidence type="ECO:0000256" key="5">
    <source>
        <dbReference type="SAM" id="Phobius"/>
    </source>
</evidence>
<accession>A0A0J8G5B8</accession>
<dbReference type="Pfam" id="PF17802">
    <property type="entry name" value="SpaA"/>
    <property type="match status" value="3"/>
</dbReference>
<feature type="compositionally biased region" description="Low complexity" evidence="4">
    <location>
        <begin position="760"/>
        <end position="774"/>
    </location>
</feature>
<evidence type="ECO:0000259" key="7">
    <source>
        <dbReference type="Pfam" id="PF17802"/>
    </source>
</evidence>
<dbReference type="Proteomes" id="UP000052258">
    <property type="component" value="Unassembled WGS sequence"/>
</dbReference>
<dbReference type="PANTHER" id="PTHR36108:SF13">
    <property type="entry name" value="COLOSSIN-B-RELATED"/>
    <property type="match status" value="1"/>
</dbReference>
<evidence type="ECO:0000313" key="8">
    <source>
        <dbReference type="EMBL" id="KMT57732.1"/>
    </source>
</evidence>
<protein>
    <submittedName>
        <fullName evidence="8">Collagen adhesion protein</fullName>
    </submittedName>
</protein>
<feature type="domain" description="SpaA-like prealbumin fold" evidence="7">
    <location>
        <begin position="466"/>
        <end position="553"/>
    </location>
</feature>
<evidence type="ECO:0000256" key="1">
    <source>
        <dbReference type="ARBA" id="ARBA00007257"/>
    </source>
</evidence>
<comment type="caution">
    <text evidence="8">The sequence shown here is derived from an EMBL/GenBank/DDBJ whole genome shotgun (WGS) entry which is preliminary data.</text>
</comment>
<organism evidence="8 9">
    <name type="scientific">Listeria fleischmannii 1991</name>
    <dbReference type="NCBI Taxonomy" id="1430899"/>
    <lineage>
        <taxon>Bacteria</taxon>
        <taxon>Bacillati</taxon>
        <taxon>Bacillota</taxon>
        <taxon>Bacilli</taxon>
        <taxon>Bacillales</taxon>
        <taxon>Listeriaceae</taxon>
        <taxon>Listeria</taxon>
    </lineage>
</organism>
<name>A0A0J8G5B8_9LIST</name>
<feature type="domain" description="SpaA-like prealbumin fold" evidence="7">
    <location>
        <begin position="652"/>
        <end position="736"/>
    </location>
</feature>
<evidence type="ECO:0000256" key="2">
    <source>
        <dbReference type="ARBA" id="ARBA00022525"/>
    </source>
</evidence>
<evidence type="ECO:0000313" key="9">
    <source>
        <dbReference type="Proteomes" id="UP000052258"/>
    </source>
</evidence>
<sequence length="807" mass="88314">MKKLGIIFLMLTLLVSTGLTQAYAGTDADLRSISTSISVNPDPIESKQNVEVKASINGSAGDFQESNGNVVITIPKNTVAAPNELKPDNVIPTAPFEYVDTIQDENGDYQIILKIDMDQVDENEAIHAGVTINYVAPLFKEDGSGTFKIEYANTQDSKDVTIIGEQNKPDQLFYKWYQYSLDESKEVGLLDINQPSKNRFLLAVNYSQKNVSNVVVTDTLPEYTELTTPERLPGATGDGTTVSDIRILKVNGFNENHEPTGFSYVTNQFADKISYNEAQKQIVVNFGDISSSEAYLVEYAIKSTNLDMGTQINTANLKADGYDLTREFPVKPLLASATSFSLKKSVNKSKINIGENHLEYKLEFGVKSGVSIPAGVKITDPVPDKMTITEVTSINSEYFDYTVSEDGKILELTTKKEITADTPQTVTFAVDIDSLAVGDEYTNVGILHISGEELYTNSATTVVYDGRVQIIKVDKETKERLPGATFEILDSDGNKVFEGTTDENGELMSIPLEIGQYTIVETKAPEGYEISGETKSITITGDEKEPVIVQVDNTLITGSVELTKTDEKDEAILLAGAEFKLLDSDGNVIQENIVTDANGKILINNLKPGEYSFVETKAPAGYLLDETPIHFTIDKAQGEVLNLSVTNKKDTGSVLLTKVDKDDQKTVLSGAEFKLLDANGKEIETNLVTNEDGEIMVKDLAPGKYAFVETKAPKGYKLDETPVEFTIEKEQVEMIKVMKVNKKDSSNETDNDKDYGNGNGNNTNNNGDNNSNSKLPSTGDVTILLTILVGGFLIYLGSKELKKKQAK</sequence>